<evidence type="ECO:0000256" key="11">
    <source>
        <dbReference type="ARBA" id="ARBA00022982"/>
    </source>
</evidence>
<evidence type="ECO:0000313" key="25">
    <source>
        <dbReference type="Proteomes" id="UP000288259"/>
    </source>
</evidence>
<dbReference type="FunFam" id="1.10.760.10:FF:000027">
    <property type="entry name" value="Nitrite reductase"/>
    <property type="match status" value="1"/>
</dbReference>
<evidence type="ECO:0000256" key="4">
    <source>
        <dbReference type="ARBA" id="ARBA00011738"/>
    </source>
</evidence>
<comment type="catalytic activity">
    <reaction evidence="14">
        <text>nitric oxide + Fe(III)-[cytochrome c] + H2O = Fe(II)-[cytochrome c] + nitrite + 2 H(+)</text>
        <dbReference type="Rhea" id="RHEA:15233"/>
        <dbReference type="Rhea" id="RHEA-COMP:10350"/>
        <dbReference type="Rhea" id="RHEA-COMP:14399"/>
        <dbReference type="ChEBI" id="CHEBI:15377"/>
        <dbReference type="ChEBI" id="CHEBI:15378"/>
        <dbReference type="ChEBI" id="CHEBI:16301"/>
        <dbReference type="ChEBI" id="CHEBI:16480"/>
        <dbReference type="ChEBI" id="CHEBI:29033"/>
        <dbReference type="ChEBI" id="CHEBI:29034"/>
        <dbReference type="EC" id="1.7.2.1"/>
    </reaction>
</comment>
<name>A0A432YQH8_9GAMM</name>
<dbReference type="Gene3D" id="1.10.760.10">
    <property type="entry name" value="Cytochrome c-like domain"/>
    <property type="match status" value="2"/>
</dbReference>
<dbReference type="InterPro" id="IPR051459">
    <property type="entry name" value="Cytochrome_c-type_DH"/>
</dbReference>
<dbReference type="GO" id="GO:0050418">
    <property type="term" value="F:hydroxylamine reductase activity"/>
    <property type="evidence" value="ECO:0007669"/>
    <property type="project" value="UniProtKB-EC"/>
</dbReference>
<evidence type="ECO:0000256" key="22">
    <source>
        <dbReference type="SAM" id="SignalP"/>
    </source>
</evidence>
<accession>A0A432YQH8</accession>
<dbReference type="GO" id="GO:0042597">
    <property type="term" value="C:periplasmic space"/>
    <property type="evidence" value="ECO:0007669"/>
    <property type="project" value="UniProtKB-SubCell"/>
</dbReference>
<dbReference type="Pfam" id="PF02239">
    <property type="entry name" value="Cytochrom_D1"/>
    <property type="match status" value="1"/>
</dbReference>
<dbReference type="FunFam" id="2.140.10.20:FF:000001">
    <property type="entry name" value="Nitrite reductase NirS"/>
    <property type="match status" value="1"/>
</dbReference>
<comment type="cofactor">
    <cofactor evidence="1">
        <name>heme c</name>
        <dbReference type="ChEBI" id="CHEBI:61717"/>
    </cofactor>
</comment>
<evidence type="ECO:0000256" key="1">
    <source>
        <dbReference type="ARBA" id="ARBA00001926"/>
    </source>
</evidence>
<evidence type="ECO:0000256" key="6">
    <source>
        <dbReference type="ARBA" id="ARBA00022448"/>
    </source>
</evidence>
<evidence type="ECO:0000313" key="24">
    <source>
        <dbReference type="EMBL" id="RUO63509.1"/>
    </source>
</evidence>
<dbReference type="EC" id="1.7.99.1" evidence="16"/>
<dbReference type="InterPro" id="IPR036909">
    <property type="entry name" value="Cyt_c-like_dom_sf"/>
</dbReference>
<dbReference type="PANTHER" id="PTHR35008">
    <property type="entry name" value="BLL4482 PROTEIN-RELATED"/>
    <property type="match status" value="1"/>
</dbReference>
<dbReference type="InterPro" id="IPR011048">
    <property type="entry name" value="Haem_d1_sf"/>
</dbReference>
<dbReference type="GO" id="GO:0020037">
    <property type="term" value="F:heme binding"/>
    <property type="evidence" value="ECO:0007669"/>
    <property type="project" value="InterPro"/>
</dbReference>
<reference evidence="25" key="1">
    <citation type="journal article" date="2018" name="Front. Microbiol.">
        <title>Genome-Based Analysis Reveals the Taxonomy and Diversity of the Family Idiomarinaceae.</title>
        <authorList>
            <person name="Liu Y."/>
            <person name="Lai Q."/>
            <person name="Shao Z."/>
        </authorList>
    </citation>
    <scope>NUCLEOTIDE SEQUENCE [LARGE SCALE GENOMIC DNA]</scope>
    <source>
        <strain evidence="25">CVS-6</strain>
    </source>
</reference>
<keyword evidence="13 21" id="KW-0408">Iron</keyword>
<evidence type="ECO:0000256" key="9">
    <source>
        <dbReference type="ARBA" id="ARBA00022729"/>
    </source>
</evidence>
<dbReference type="CDD" id="cd20779">
    <property type="entry name" value="8prop_hemeD1_NirS"/>
    <property type="match status" value="1"/>
</dbReference>
<feature type="chain" id="PRO_5019417426" description="Nitrite reductase" evidence="22">
    <location>
        <begin position="35"/>
        <end position="694"/>
    </location>
</feature>
<dbReference type="Pfam" id="PF00034">
    <property type="entry name" value="Cytochrom_C"/>
    <property type="match status" value="1"/>
</dbReference>
<dbReference type="PROSITE" id="PS51007">
    <property type="entry name" value="CYTC"/>
    <property type="match status" value="2"/>
</dbReference>
<dbReference type="AlphaFoldDB" id="A0A432YQH8"/>
<dbReference type="EC" id="1.7.2.1" evidence="5"/>
<dbReference type="InterPro" id="IPR009056">
    <property type="entry name" value="Cyt_c-like_dom"/>
</dbReference>
<evidence type="ECO:0000256" key="16">
    <source>
        <dbReference type="ARBA" id="ARBA00067067"/>
    </source>
</evidence>
<evidence type="ECO:0000256" key="18">
    <source>
        <dbReference type="ARBA" id="ARBA00075012"/>
    </source>
</evidence>
<evidence type="ECO:0000256" key="14">
    <source>
        <dbReference type="ARBA" id="ARBA00049340"/>
    </source>
</evidence>
<evidence type="ECO:0000256" key="19">
    <source>
        <dbReference type="ARBA" id="ARBA00077813"/>
    </source>
</evidence>
<dbReference type="RefSeq" id="WP_126753218.1">
    <property type="nucleotide sequence ID" value="NZ_PIPY01000001.1"/>
</dbReference>
<dbReference type="OrthoDB" id="5290932at2"/>
<proteinExistence type="predicted"/>
<comment type="caution">
    <text evidence="24">The sequence shown here is derived from an EMBL/GenBank/DDBJ whole genome shotgun (WGS) entry which is preliminary data.</text>
</comment>
<evidence type="ECO:0000256" key="5">
    <source>
        <dbReference type="ARBA" id="ARBA00011882"/>
    </source>
</evidence>
<feature type="domain" description="Cytochrome c" evidence="23">
    <location>
        <begin position="32"/>
        <end position="121"/>
    </location>
</feature>
<comment type="catalytic activity">
    <reaction evidence="15">
        <text>A + NH4(+) + H2O = hydroxylamine + AH2 + H(+)</text>
        <dbReference type="Rhea" id="RHEA:22052"/>
        <dbReference type="ChEBI" id="CHEBI:13193"/>
        <dbReference type="ChEBI" id="CHEBI:15377"/>
        <dbReference type="ChEBI" id="CHEBI:15378"/>
        <dbReference type="ChEBI" id="CHEBI:15429"/>
        <dbReference type="ChEBI" id="CHEBI:17499"/>
        <dbReference type="ChEBI" id="CHEBI:28938"/>
        <dbReference type="EC" id="1.7.99.1"/>
    </reaction>
</comment>
<comment type="cofactor">
    <cofactor evidence="2">
        <name>heme</name>
        <dbReference type="ChEBI" id="CHEBI:30413"/>
    </cofactor>
</comment>
<sequence>MQAFKLPLSLWRGAPVLAVGVLTAFFSYSHPAAAQEGQQAYAKNCQACHQPTGKGLPGAFPPLADNPNVNGEPVYVAETILQGKSGLLEVNGQTYNAVMPPMQHLDNDTVAAITNYVMSSWGNSGPSLSAEDVEDVRVRLGMKDRAAGQPHGDATVAEVKYRGAPSAVEGGKQVVTPGAPAMTEREFELAQKIYFQRCAGCHGVLRKGATGLPLTPDITQEKGTEYLKALINYGSPGGMPNWGTSGELTDEQIDMMARFIQHEPPTPPEWGMPQMLDSWTVHVAPEDRPSEPQHKFDVDNMFAVTLRDAGQVAIIDGESKQVLNYVDTGYAVHISRASSSGRYFTTIGRDGKIDLIDLYMFPPQVVAEIKIGLEARSVENSRFKGYEDKIAIAGAYWPPHYVLMDGQTLEPHKIVSTRGMTVDTQEYHPEPRVAAIVGSHKHPEFIVNVKETGQIKLVNYSDINNLQVTTIDAAPFLHDGGWDSSGRYFLTAANENDRIAVVDALERELEALVPVERIPHPGRGANFTDPEYGPVWATSALGNANITLIGTDPEGHPEQAFKVVRILDGQGGGSLFIKTHPQSHNLWVDTPLNPESDIAQSVAVFDTRDFSKGYEVLPIAEWADLGPGPKRIVQPEYNKAGDEVWFSVWSGMDEESAIVIVNDKTRQLKHVIKGERIVTPTGKFNNYNTRNEVY</sequence>
<keyword evidence="8 21" id="KW-0479">Metal-binding</keyword>
<keyword evidence="7 21" id="KW-0349">Heme</keyword>
<dbReference type="EMBL" id="PIPY01000001">
    <property type="protein sequence ID" value="RUO63509.1"/>
    <property type="molecule type" value="Genomic_DNA"/>
</dbReference>
<evidence type="ECO:0000256" key="15">
    <source>
        <dbReference type="ARBA" id="ARBA00051350"/>
    </source>
</evidence>
<feature type="signal peptide" evidence="22">
    <location>
        <begin position="1"/>
        <end position="34"/>
    </location>
</feature>
<dbReference type="GO" id="GO:0009055">
    <property type="term" value="F:electron transfer activity"/>
    <property type="evidence" value="ECO:0007669"/>
    <property type="project" value="InterPro"/>
</dbReference>
<evidence type="ECO:0000256" key="12">
    <source>
        <dbReference type="ARBA" id="ARBA00023002"/>
    </source>
</evidence>
<keyword evidence="10" id="KW-0574">Periplasm</keyword>
<evidence type="ECO:0000259" key="23">
    <source>
        <dbReference type="PROSITE" id="PS51007"/>
    </source>
</evidence>
<dbReference type="SUPFAM" id="SSF46626">
    <property type="entry name" value="Cytochrome c"/>
    <property type="match status" value="2"/>
</dbReference>
<dbReference type="Pfam" id="PF13442">
    <property type="entry name" value="Cytochrome_CBB3"/>
    <property type="match status" value="1"/>
</dbReference>
<dbReference type="PANTHER" id="PTHR35008:SF8">
    <property type="entry name" value="ALCOHOL DEHYDROGENASE CYTOCHROME C SUBUNIT"/>
    <property type="match status" value="1"/>
</dbReference>
<keyword evidence="9 22" id="KW-0732">Signal</keyword>
<evidence type="ECO:0000256" key="13">
    <source>
        <dbReference type="ARBA" id="ARBA00023004"/>
    </source>
</evidence>
<comment type="subcellular location">
    <subcellularLocation>
        <location evidence="3">Periplasm</location>
    </subcellularLocation>
</comment>
<dbReference type="GO" id="GO:0046872">
    <property type="term" value="F:metal ion binding"/>
    <property type="evidence" value="ECO:0007669"/>
    <property type="project" value="UniProtKB-KW"/>
</dbReference>
<evidence type="ECO:0000256" key="20">
    <source>
        <dbReference type="ARBA" id="ARBA00080115"/>
    </source>
</evidence>
<keyword evidence="12" id="KW-0560">Oxidoreductase</keyword>
<organism evidence="24 25">
    <name type="scientific">Pseudidiomarina insulisalsae</name>
    <dbReference type="NCBI Taxonomy" id="575789"/>
    <lineage>
        <taxon>Bacteria</taxon>
        <taxon>Pseudomonadati</taxon>
        <taxon>Pseudomonadota</taxon>
        <taxon>Gammaproteobacteria</taxon>
        <taxon>Alteromonadales</taxon>
        <taxon>Idiomarinaceae</taxon>
        <taxon>Pseudidiomarina</taxon>
    </lineage>
</organism>
<gene>
    <name evidence="24" type="ORF">CWI71_00115</name>
</gene>
<dbReference type="GO" id="GO:0050421">
    <property type="term" value="F:nitrite reductase (NO-forming) activity"/>
    <property type="evidence" value="ECO:0007669"/>
    <property type="project" value="UniProtKB-EC"/>
</dbReference>
<keyword evidence="6" id="KW-0813">Transport</keyword>
<dbReference type="Proteomes" id="UP000288259">
    <property type="component" value="Unassembled WGS sequence"/>
</dbReference>
<evidence type="ECO:0000256" key="10">
    <source>
        <dbReference type="ARBA" id="ARBA00022764"/>
    </source>
</evidence>
<comment type="subunit">
    <text evidence="4">Homodimer.</text>
</comment>
<evidence type="ECO:0000256" key="8">
    <source>
        <dbReference type="ARBA" id="ARBA00022723"/>
    </source>
</evidence>
<keyword evidence="11" id="KW-0249">Electron transport</keyword>
<dbReference type="Gene3D" id="2.140.10.20">
    <property type="entry name" value="C-terminal (heme d1) domain of cytochrome cd1-nitrite reductase"/>
    <property type="match status" value="1"/>
</dbReference>
<protein>
    <recommendedName>
        <fullName evidence="17">Nitrite reductase</fullName>
        <ecNumber evidence="5">1.7.2.1</ecNumber>
        <ecNumber evidence="16">1.7.99.1</ecNumber>
    </recommendedName>
    <alternativeName>
        <fullName evidence="19">Cytochrome cd1</fullName>
    </alternativeName>
    <alternativeName>
        <fullName evidence="20">Cytochrome oxidase</fullName>
    </alternativeName>
    <alternativeName>
        <fullName evidence="18">Hydroxylamine reductase</fullName>
    </alternativeName>
</protein>
<evidence type="ECO:0000256" key="7">
    <source>
        <dbReference type="ARBA" id="ARBA00022617"/>
    </source>
</evidence>
<evidence type="ECO:0000256" key="2">
    <source>
        <dbReference type="ARBA" id="ARBA00001971"/>
    </source>
</evidence>
<keyword evidence="25" id="KW-1185">Reference proteome</keyword>
<evidence type="ECO:0000256" key="17">
    <source>
        <dbReference type="ARBA" id="ARBA00071688"/>
    </source>
</evidence>
<dbReference type="InterPro" id="IPR003143">
    <property type="entry name" value="Cyt_cd1_C_sf"/>
</dbReference>
<evidence type="ECO:0000256" key="3">
    <source>
        <dbReference type="ARBA" id="ARBA00004418"/>
    </source>
</evidence>
<dbReference type="SUPFAM" id="SSF51004">
    <property type="entry name" value="C-terminal (heme d1) domain of cytochrome cd1-nitrite reductase"/>
    <property type="match status" value="1"/>
</dbReference>
<evidence type="ECO:0000256" key="21">
    <source>
        <dbReference type="PROSITE-ProRule" id="PRU00433"/>
    </source>
</evidence>
<feature type="domain" description="Cytochrome c" evidence="23">
    <location>
        <begin position="166"/>
        <end position="264"/>
    </location>
</feature>